<keyword evidence="10" id="KW-1185">Reference proteome</keyword>
<evidence type="ECO:0000259" key="8">
    <source>
        <dbReference type="PROSITE" id="PS51848"/>
    </source>
</evidence>
<dbReference type="InterPro" id="IPR001781">
    <property type="entry name" value="Znf_LIM"/>
</dbReference>
<sequence length="474" mass="54429">MTDPANDTASLSESQKLRKRLPEIPPEELAKHGDIKISHELPAEVQAQLKRRQFRNSSHKRSRSLSGIEGLYEQPDIQQTDKDSVESKKENLMPVTINNNAVSMPTTPVITRRSSDGGRSTEAKDQEILKELRWHYKQYIKASKRKKEKSIEAGTDTDRVLSAVQVLLNEDKNNQISTDRCNRCSRQVEILERVAVENHVFHKTCFVCAICGSWLNHFNYCFVPDHDKFYCVQHYQDIESASVGLDEQIRHALGIGPGVQQQFHYVPDSVDNKPKDNKSVSKAQSSIDIMKEKITLLSKRGKKLEKKSNKLRKQIDTFKGNDLEKGQLWQEWFESERDKNSTFRREAELTFRVRELELSEKYLELEKKLRAITEKTDNIKTEYDKSNEKELLQEMLVVVEKREHLIAEMEAAKLKYAEEDKVLQKQKDEIGINQPDLVKQASAADSEAKKVSEAVKQAPATIKKHSPLGCCVLL</sequence>
<organism evidence="9 10">
    <name type="scientific">Exaiptasia diaphana</name>
    <name type="common">Tropical sea anemone</name>
    <name type="synonym">Aiptasia pulchella</name>
    <dbReference type="NCBI Taxonomy" id="2652724"/>
    <lineage>
        <taxon>Eukaryota</taxon>
        <taxon>Metazoa</taxon>
        <taxon>Cnidaria</taxon>
        <taxon>Anthozoa</taxon>
        <taxon>Hexacorallia</taxon>
        <taxon>Actiniaria</taxon>
        <taxon>Aiptasiidae</taxon>
        <taxon>Exaiptasia</taxon>
    </lineage>
</organism>
<accession>A0A913X927</accession>
<evidence type="ECO:0000313" key="9">
    <source>
        <dbReference type="EnsemblMetazoa" id="XP_020900937.1"/>
    </source>
</evidence>
<feature type="compositionally biased region" description="Basic and acidic residues" evidence="6">
    <location>
        <begin position="28"/>
        <end position="42"/>
    </location>
</feature>
<evidence type="ECO:0000259" key="7">
    <source>
        <dbReference type="PROSITE" id="PS50023"/>
    </source>
</evidence>
<evidence type="ECO:0008006" key="11">
    <source>
        <dbReference type="Google" id="ProtNLM"/>
    </source>
</evidence>
<protein>
    <recommendedName>
        <fullName evidence="11">LIM zinc-binding domain-containing protein</fullName>
    </recommendedName>
</protein>
<dbReference type="RefSeq" id="XP_020900937.1">
    <property type="nucleotide sequence ID" value="XM_021045278.2"/>
</dbReference>
<dbReference type="OrthoDB" id="20799at2759"/>
<dbReference type="SUPFAM" id="SSF57716">
    <property type="entry name" value="Glucocorticoid receptor-like (DNA-binding domain)"/>
    <property type="match status" value="1"/>
</dbReference>
<feature type="compositionally biased region" description="Polar residues" evidence="6">
    <location>
        <begin position="1"/>
        <end position="14"/>
    </location>
</feature>
<dbReference type="EnsemblMetazoa" id="XM_021045278.2">
    <property type="protein sequence ID" value="XP_020900937.1"/>
    <property type="gene ID" value="LOC110239555"/>
</dbReference>
<reference evidence="9" key="1">
    <citation type="submission" date="2022-11" db="UniProtKB">
        <authorList>
            <consortium name="EnsemblMetazoa"/>
        </authorList>
    </citation>
    <scope>IDENTIFICATION</scope>
</reference>
<keyword evidence="3 4" id="KW-0440">LIM domain</keyword>
<dbReference type="InterPro" id="IPR022735">
    <property type="entry name" value="bMERB_dom"/>
</dbReference>
<dbReference type="Gene3D" id="2.10.110.10">
    <property type="entry name" value="Cysteine Rich Protein"/>
    <property type="match status" value="1"/>
</dbReference>
<feature type="region of interest" description="Disordered" evidence="6">
    <location>
        <begin position="1"/>
        <end position="84"/>
    </location>
</feature>
<name>A0A913X927_EXADI</name>
<keyword evidence="2 4" id="KW-0862">Zinc</keyword>
<evidence type="ECO:0000256" key="3">
    <source>
        <dbReference type="ARBA" id="ARBA00023038"/>
    </source>
</evidence>
<feature type="domain" description="LIM zinc-binding" evidence="7">
    <location>
        <begin position="179"/>
        <end position="241"/>
    </location>
</feature>
<proteinExistence type="predicted"/>
<dbReference type="SMART" id="SM00132">
    <property type="entry name" value="LIM"/>
    <property type="match status" value="1"/>
</dbReference>
<keyword evidence="5" id="KW-0175">Coiled coil</keyword>
<dbReference type="GO" id="GO:0046872">
    <property type="term" value="F:metal ion binding"/>
    <property type="evidence" value="ECO:0007669"/>
    <property type="project" value="UniProtKB-KW"/>
</dbReference>
<evidence type="ECO:0000313" key="10">
    <source>
        <dbReference type="Proteomes" id="UP000887567"/>
    </source>
</evidence>
<dbReference type="GeneID" id="110239555"/>
<feature type="domain" description="BMERB" evidence="8">
    <location>
        <begin position="273"/>
        <end position="425"/>
    </location>
</feature>
<keyword evidence="1 4" id="KW-0479">Metal-binding</keyword>
<dbReference type="Proteomes" id="UP000887567">
    <property type="component" value="Unplaced"/>
</dbReference>
<dbReference type="InterPro" id="IPR050540">
    <property type="entry name" value="F-actin_Monoox_Mical"/>
</dbReference>
<dbReference type="AlphaFoldDB" id="A0A913X927"/>
<dbReference type="PROSITE" id="PS00478">
    <property type="entry name" value="LIM_DOMAIN_1"/>
    <property type="match status" value="1"/>
</dbReference>
<feature type="coiled-coil region" evidence="5">
    <location>
        <begin position="355"/>
        <end position="382"/>
    </location>
</feature>
<dbReference type="KEGG" id="epa:110239555"/>
<evidence type="ECO:0000256" key="4">
    <source>
        <dbReference type="PROSITE-ProRule" id="PRU00125"/>
    </source>
</evidence>
<dbReference type="Pfam" id="PF12130">
    <property type="entry name" value="bMERB_dom"/>
    <property type="match status" value="1"/>
</dbReference>
<dbReference type="PROSITE" id="PS51848">
    <property type="entry name" value="BMERB"/>
    <property type="match status" value="1"/>
</dbReference>
<evidence type="ECO:0000256" key="5">
    <source>
        <dbReference type="SAM" id="Coils"/>
    </source>
</evidence>
<dbReference type="PROSITE" id="PS50023">
    <property type="entry name" value="LIM_DOMAIN_2"/>
    <property type="match status" value="1"/>
</dbReference>
<evidence type="ECO:0000256" key="6">
    <source>
        <dbReference type="SAM" id="MobiDB-lite"/>
    </source>
</evidence>
<feature type="compositionally biased region" description="Basic residues" evidence="6">
    <location>
        <begin position="49"/>
        <end position="63"/>
    </location>
</feature>
<evidence type="ECO:0000256" key="1">
    <source>
        <dbReference type="ARBA" id="ARBA00022723"/>
    </source>
</evidence>
<evidence type="ECO:0000256" key="2">
    <source>
        <dbReference type="ARBA" id="ARBA00022833"/>
    </source>
</evidence>
<dbReference type="Pfam" id="PF00412">
    <property type="entry name" value="LIM"/>
    <property type="match status" value="1"/>
</dbReference>
<dbReference type="SMART" id="SM01203">
    <property type="entry name" value="DUF3585"/>
    <property type="match status" value="1"/>
</dbReference>
<dbReference type="PANTHER" id="PTHR23167">
    <property type="entry name" value="CALPONIN HOMOLOGY DOMAIN-CONTAINING PROTEIN DDB_G0272472-RELATED"/>
    <property type="match status" value="1"/>
</dbReference>
<dbReference type="PANTHER" id="PTHR23167:SF46">
    <property type="entry name" value="EPS15 HOMOLOGY DOMAIN CONTAINING PROTEIN-BINDING PROTEIN 1, ISOFORM F"/>
    <property type="match status" value="1"/>
</dbReference>